<name>A0A6A3B0R2_HIBSY</name>
<evidence type="ECO:0000259" key="7">
    <source>
        <dbReference type="Pfam" id="PF05182"/>
    </source>
</evidence>
<dbReference type="SUPFAM" id="SSF56219">
    <property type="entry name" value="DNase I-like"/>
    <property type="match status" value="1"/>
</dbReference>
<dbReference type="Pfam" id="PF05182">
    <property type="entry name" value="Fip1"/>
    <property type="match status" value="1"/>
</dbReference>
<feature type="domain" description="Pre-mRNA polyadenylation factor Fip1" evidence="7">
    <location>
        <begin position="1333"/>
        <end position="1374"/>
    </location>
</feature>
<dbReference type="GO" id="GO:0016301">
    <property type="term" value="F:kinase activity"/>
    <property type="evidence" value="ECO:0007669"/>
    <property type="project" value="UniProtKB-KW"/>
</dbReference>
<feature type="compositionally biased region" description="Basic and acidic residues" evidence="5">
    <location>
        <begin position="1666"/>
        <end position="1684"/>
    </location>
</feature>
<evidence type="ECO:0000259" key="6">
    <source>
        <dbReference type="Pfam" id="PF00078"/>
    </source>
</evidence>
<protein>
    <submittedName>
        <fullName evidence="10">Kinase superfamily protein</fullName>
    </submittedName>
</protein>
<dbReference type="InterPro" id="IPR007854">
    <property type="entry name" value="Fip1_dom"/>
</dbReference>
<proteinExistence type="inferred from homology"/>
<dbReference type="Proteomes" id="UP000436088">
    <property type="component" value="Unassembled WGS sequence"/>
</dbReference>
<dbReference type="SUPFAM" id="SSF56672">
    <property type="entry name" value="DNA/RNA polymerases"/>
    <property type="match status" value="1"/>
</dbReference>
<keyword evidence="4" id="KW-0539">Nucleus</keyword>
<keyword evidence="10" id="KW-0418">Kinase</keyword>
<dbReference type="InterPro" id="IPR026960">
    <property type="entry name" value="RVT-Znf"/>
</dbReference>
<dbReference type="PANTHER" id="PTHR36884:SF4">
    <property type="entry name" value="FIP1[III]-LIKE PROTEIN"/>
    <property type="match status" value="1"/>
</dbReference>
<evidence type="ECO:0000256" key="1">
    <source>
        <dbReference type="ARBA" id="ARBA00004123"/>
    </source>
</evidence>
<evidence type="ECO:0000256" key="4">
    <source>
        <dbReference type="ARBA" id="ARBA00023242"/>
    </source>
</evidence>
<evidence type="ECO:0000256" key="5">
    <source>
        <dbReference type="SAM" id="MobiDB-lite"/>
    </source>
</evidence>
<dbReference type="PANTHER" id="PTHR36884">
    <property type="entry name" value="FIP1[III]-LIKE PROTEIN"/>
    <property type="match status" value="1"/>
</dbReference>
<keyword evidence="11" id="KW-1185">Reference proteome</keyword>
<evidence type="ECO:0000259" key="8">
    <source>
        <dbReference type="Pfam" id="PF13966"/>
    </source>
</evidence>
<evidence type="ECO:0000313" key="10">
    <source>
        <dbReference type="EMBL" id="KAE8708822.1"/>
    </source>
</evidence>
<feature type="region of interest" description="Disordered" evidence="5">
    <location>
        <begin position="1472"/>
        <end position="1493"/>
    </location>
</feature>
<dbReference type="GO" id="GO:0005634">
    <property type="term" value="C:nucleus"/>
    <property type="evidence" value="ECO:0007669"/>
    <property type="project" value="UniProtKB-SubCell"/>
</dbReference>
<dbReference type="InterPro" id="IPR025558">
    <property type="entry name" value="DUF4283"/>
</dbReference>
<comment type="subcellular location">
    <subcellularLocation>
        <location evidence="1">Nucleus</location>
    </subcellularLocation>
</comment>
<dbReference type="Pfam" id="PF13966">
    <property type="entry name" value="zf-RVT"/>
    <property type="match status" value="1"/>
</dbReference>
<dbReference type="Gene3D" id="3.60.10.10">
    <property type="entry name" value="Endonuclease/exonuclease/phosphatase"/>
    <property type="match status" value="1"/>
</dbReference>
<organism evidence="10 11">
    <name type="scientific">Hibiscus syriacus</name>
    <name type="common">Rose of Sharon</name>
    <dbReference type="NCBI Taxonomy" id="106335"/>
    <lineage>
        <taxon>Eukaryota</taxon>
        <taxon>Viridiplantae</taxon>
        <taxon>Streptophyta</taxon>
        <taxon>Embryophyta</taxon>
        <taxon>Tracheophyta</taxon>
        <taxon>Spermatophyta</taxon>
        <taxon>Magnoliopsida</taxon>
        <taxon>eudicotyledons</taxon>
        <taxon>Gunneridae</taxon>
        <taxon>Pentapetalae</taxon>
        <taxon>rosids</taxon>
        <taxon>malvids</taxon>
        <taxon>Malvales</taxon>
        <taxon>Malvaceae</taxon>
        <taxon>Malvoideae</taxon>
        <taxon>Hibiscus</taxon>
    </lineage>
</organism>
<gene>
    <name evidence="10" type="ORF">F3Y22_tig00110332pilonHSYRG00325</name>
</gene>
<evidence type="ECO:0000256" key="3">
    <source>
        <dbReference type="ARBA" id="ARBA00022664"/>
    </source>
</evidence>
<keyword evidence="3" id="KW-0507">mRNA processing</keyword>
<feature type="domain" description="DUF4283" evidence="9">
    <location>
        <begin position="165"/>
        <end position="247"/>
    </location>
</feature>
<sequence>MILAIYMRTLAADCTLNQNSPTDGSKSIVTDKKFVTDSVMQYSDSKDDLNIVLNDDDCEKFPVTGARIHGGGFEENENGDFGVEGTESDKISRRVESDSCSSVLLVFSSFFLPTCFSLIKSSTTMDWRKLFEISKGHDLDFFPPKICDGSPVVQPSPEVFEDGIAEWKLFLVGQFLEPPPNYTSMQRIIESMWKKALNGSQVQISKTCNNLFIFSFSSNVARDWVLEHGHWHIYNKPLILRSWEPNLKKLNFDLSRIPVWVHFYNVPLELYSRVGLSHIASAIGVPLSMDSITASKTRLEFANICIEIGPNDKIPDYVEDVLNDGSVTSVFVEIPWLPPSCSNTNEELNSIEVSTDSSNNNISSYKLDYVDKEATLVPDPTIPSVEVNNLEPPLLKRDSPPVLNDVHPKKRAASKGVANLVNKLKTKKNDRLEKVKNTEVGVSVASTSSPSQRLVKTSNATFIINSKFEHWNVCTNYNFAENGRIWIFWKKGIDFSVIHMSDQCITIKGHYISNPLIITAIYGSNEGVLRRQLWQQLHEVNSHHGNLPWILGGDFNVILNLNESSNSAMVLVNPLWFTAFPKSHVEFHTPGISDHCLAIAWLSKEGNLMQQLFSKLKRLKSSLEALNQNHYSNISARVNQKKLELEQQQIRSLNFADFFQKEYQLQNELHLLQEAENIFLRQKAKIQWINHGDKCTKYFHYVVATKTKRDIIRVLIDDQGRRLETYEDMAAEVLRFFTNLIGTNSEVTRDDIKDAIFSQGNDKAPGPNGYTPYFFKKTWPIIGDDMLVKGYGRKTLSPRCSMKIDLHKAFDSLHWDFITAAVIAIGLPATFIKWVEACFTTAYYSISFNGSLIGFFKGARGLRQGDPISPLLFILSMNVLSSILNKVATRGNVESVVRVISVLDHFYEISSLKLNAHKCEFFTAGISSRKIEEIKLITGFNHGCLPVRYLGVPLVSRKLSEKACVALIENIRDRLQKWSRRHLSYAGRLELIKIVLQSITNFWCRQLIIPQSVLNRIEQLCSRFFWKGSDKAATGAIIKWDKLCLPKFEGNSDFWTMEARINTSWSFRKLLRMKNQVASVFASGTHSIKDIWNHNRKKEDKVAWHKLFWFPLHVPKYSIITWMVFLDRLPTKDRLIRMGFNIDGICVLCNEAIETRDHLFLYCTLANSVWSSVLNLNGICRGFCSWSTHISWACASWKGKSLLTTIMKLAWTTFTYTIWEERNKRIYQGRSRNVNALLLAIKDFVAIQLRGREINRNDHVNSTLCIQWGIERRCSVLLYIAYARPHGSSFPSNIRVNGLTGMSSFSLCQEVVSGCLLISEYISTLICYKTILDVNIDAFEEKRWRHPRADITEFFNFGFNEDSWKEYCHSLEKLQQQSSRQARIPSHYSSKFDQAYEAEAGHERVTREAMTEDVAKVDPSLKFADRGEMLLQLPKGRAIQVEDSINERQPSMEIRRPRFQDSDVIIQIPVQDSTVDSSNSAKEELGHASKSDVSEYGKLDQVDRDACFSVSASSYELKGEHYARTRFNVGIFSIFTAGILNFICMSLSASNRTPLETGDHSKENVSDMNEKCHPNMEVCILGGTAEAMETKNKGNEVAFRNTHRPDTYITETDLSRDNRSHFSLTFSFSENDSEERSEDSVHTAYVETQSPSRRKSLGSGTGLQKSVDHKVTRGDSHKIKSDDGEDFSVRKIPLRDEQKNGSWRQRHHVKERILVEGDDEYDTYIYISSDEEGVSKRCRRQGNPIEEKWKHHHGRPNGIINQKIYPKNCYEASHSSNSRELCYKDYTSVYHGKRKERSEDLVYHDKESSSYYRDKKLYVNSSKRYTNSHLSAFDGKAYLRFRKDLDQFARKIWNEEFYHERQAYLTKEDDMDGFLYHGSGSSHLWKI</sequence>
<dbReference type="InterPro" id="IPR043502">
    <property type="entry name" value="DNA/RNA_pol_sf"/>
</dbReference>
<evidence type="ECO:0000259" key="9">
    <source>
        <dbReference type="Pfam" id="PF14111"/>
    </source>
</evidence>
<dbReference type="Pfam" id="PF14111">
    <property type="entry name" value="DUF4283"/>
    <property type="match status" value="1"/>
</dbReference>
<dbReference type="EMBL" id="VEPZ02000937">
    <property type="protein sequence ID" value="KAE8708822.1"/>
    <property type="molecule type" value="Genomic_DNA"/>
</dbReference>
<evidence type="ECO:0000256" key="2">
    <source>
        <dbReference type="ARBA" id="ARBA00007459"/>
    </source>
</evidence>
<accession>A0A6A3B0R2</accession>
<comment type="similarity">
    <text evidence="2">Belongs to the FIP1 family.</text>
</comment>
<evidence type="ECO:0000313" key="11">
    <source>
        <dbReference type="Proteomes" id="UP000436088"/>
    </source>
</evidence>
<keyword evidence="10" id="KW-0808">Transferase</keyword>
<comment type="caution">
    <text evidence="10">The sequence shown here is derived from an EMBL/GenBank/DDBJ whole genome shotgun (WGS) entry which is preliminary data.</text>
</comment>
<feature type="compositionally biased region" description="Basic and acidic residues" evidence="5">
    <location>
        <begin position="1481"/>
        <end position="1493"/>
    </location>
</feature>
<dbReference type="Pfam" id="PF00078">
    <property type="entry name" value="RVT_1"/>
    <property type="match status" value="1"/>
</dbReference>
<dbReference type="InterPro" id="IPR036691">
    <property type="entry name" value="Endo/exonu/phosph_ase_sf"/>
</dbReference>
<feature type="domain" description="Reverse transcriptase zinc-binding" evidence="8">
    <location>
        <begin position="1087"/>
        <end position="1170"/>
    </location>
</feature>
<dbReference type="InterPro" id="IPR000477">
    <property type="entry name" value="RT_dom"/>
</dbReference>
<reference evidence="10" key="1">
    <citation type="submission" date="2019-09" db="EMBL/GenBank/DDBJ databases">
        <title>Draft genome information of white flower Hibiscus syriacus.</title>
        <authorList>
            <person name="Kim Y.-M."/>
        </authorList>
    </citation>
    <scope>NUCLEOTIDE SEQUENCE [LARGE SCALE GENOMIC DNA]</scope>
    <source>
        <strain evidence="10">YM2019G1</strain>
    </source>
</reference>
<feature type="region of interest" description="Disordered" evidence="5">
    <location>
        <begin position="1628"/>
        <end position="1684"/>
    </location>
</feature>
<dbReference type="InterPro" id="IPR044976">
    <property type="entry name" value="FIPS5/FIPS3-like"/>
</dbReference>
<dbReference type="GO" id="GO:0006397">
    <property type="term" value="P:mRNA processing"/>
    <property type="evidence" value="ECO:0007669"/>
    <property type="project" value="UniProtKB-KW"/>
</dbReference>
<feature type="domain" description="Reverse transcriptase" evidence="6">
    <location>
        <begin position="796"/>
        <end position="953"/>
    </location>
</feature>